<gene>
    <name evidence="2" type="ORF">GUY60_28890</name>
</gene>
<dbReference type="SUPFAM" id="SSF51735">
    <property type="entry name" value="NAD(P)-binding Rossmann-fold domains"/>
    <property type="match status" value="1"/>
</dbReference>
<reference evidence="2" key="1">
    <citation type="submission" date="2020-01" db="EMBL/GenBank/DDBJ databases">
        <title>Whole-genome analyses of novel actinobacteria.</title>
        <authorList>
            <person name="Sahin N."/>
        </authorList>
    </citation>
    <scope>NUCLEOTIDE SEQUENCE</scope>
    <source>
        <strain evidence="2">YC537</strain>
    </source>
</reference>
<dbReference type="PANTHER" id="PTHR12126">
    <property type="entry name" value="NADH-UBIQUINONE OXIDOREDUCTASE 39 KDA SUBUNIT-RELATED"/>
    <property type="match status" value="1"/>
</dbReference>
<evidence type="ECO:0000313" key="2">
    <source>
        <dbReference type="EMBL" id="NBE55373.1"/>
    </source>
</evidence>
<dbReference type="Pfam" id="PF13460">
    <property type="entry name" value="NAD_binding_10"/>
    <property type="match status" value="1"/>
</dbReference>
<sequence length="251" mass="26534">MTTILVTGGTGTLGRIVAERLRAEGHEVRVLSRGSDTYPVDLVTGAGLEGAMAGVHTVVHCASTPNRRGADEAAARRLIDAARTAGVRHLVYISIVGIDRVPLGYYRAKLAVERLIEASGLDFTVLRTTQFHDLAYDIAAALAKLPVVPAPTGARIQPVAVEEVADRLVELALGAPAGRVEDMGGPRVYSVRELVVAYLRANGKRRPTFGVRLPGKVSAGLRRGGNLAPEQAVGRGTFEEFLARRVGAGQG</sequence>
<comment type="caution">
    <text evidence="2">The sequence shown here is derived from an EMBL/GenBank/DDBJ whole genome shotgun (WGS) entry which is preliminary data.</text>
</comment>
<name>A0A964XQ88_9ACTN</name>
<dbReference type="InterPro" id="IPR016040">
    <property type="entry name" value="NAD(P)-bd_dom"/>
</dbReference>
<organism evidence="2 3">
    <name type="scientific">Streptomyces boluensis</name>
    <dbReference type="NCBI Taxonomy" id="1775135"/>
    <lineage>
        <taxon>Bacteria</taxon>
        <taxon>Bacillati</taxon>
        <taxon>Actinomycetota</taxon>
        <taxon>Actinomycetes</taxon>
        <taxon>Kitasatosporales</taxon>
        <taxon>Streptomycetaceae</taxon>
        <taxon>Streptomyces</taxon>
    </lineage>
</organism>
<dbReference type="InterPro" id="IPR051207">
    <property type="entry name" value="ComplexI_NDUFA9_subunit"/>
</dbReference>
<dbReference type="Proteomes" id="UP000598297">
    <property type="component" value="Unassembled WGS sequence"/>
</dbReference>
<evidence type="ECO:0000259" key="1">
    <source>
        <dbReference type="Pfam" id="PF13460"/>
    </source>
</evidence>
<protein>
    <submittedName>
        <fullName evidence="2">NAD(P)H-binding protein</fullName>
    </submittedName>
</protein>
<dbReference type="AlphaFoldDB" id="A0A964XQ88"/>
<evidence type="ECO:0000313" key="3">
    <source>
        <dbReference type="Proteomes" id="UP000598297"/>
    </source>
</evidence>
<accession>A0A964XQ88</accession>
<dbReference type="GO" id="GO:0044877">
    <property type="term" value="F:protein-containing complex binding"/>
    <property type="evidence" value="ECO:0007669"/>
    <property type="project" value="TreeGrafter"/>
</dbReference>
<feature type="non-terminal residue" evidence="2">
    <location>
        <position position="251"/>
    </location>
</feature>
<dbReference type="RefSeq" id="WP_161703060.1">
    <property type="nucleotide sequence ID" value="NZ_JAAAHS010000313.1"/>
</dbReference>
<feature type="domain" description="NAD(P)-binding" evidence="1">
    <location>
        <begin position="8"/>
        <end position="134"/>
    </location>
</feature>
<dbReference type="OrthoDB" id="9771302at2"/>
<dbReference type="PANTHER" id="PTHR12126:SF11">
    <property type="entry name" value="NADH DEHYDROGENASE [UBIQUINONE] 1 ALPHA SUBCOMPLEX SUBUNIT 9, MITOCHONDRIAL"/>
    <property type="match status" value="1"/>
</dbReference>
<proteinExistence type="predicted"/>
<dbReference type="Gene3D" id="3.40.50.720">
    <property type="entry name" value="NAD(P)-binding Rossmann-like Domain"/>
    <property type="match status" value="1"/>
</dbReference>
<keyword evidence="3" id="KW-1185">Reference proteome</keyword>
<dbReference type="InterPro" id="IPR036291">
    <property type="entry name" value="NAD(P)-bd_dom_sf"/>
</dbReference>
<dbReference type="EMBL" id="JAAAHS010000313">
    <property type="protein sequence ID" value="NBE55373.1"/>
    <property type="molecule type" value="Genomic_DNA"/>
</dbReference>